<name>A0A101LV92_PICGL</name>
<feature type="transmembrane region" description="Helical" evidence="1">
    <location>
        <begin position="32"/>
        <end position="53"/>
    </location>
</feature>
<dbReference type="EMBL" id="LKAM01000016">
    <property type="protein sequence ID" value="KUM45778.1"/>
    <property type="molecule type" value="Genomic_DNA"/>
</dbReference>
<evidence type="ECO:0000256" key="1">
    <source>
        <dbReference type="SAM" id="Phobius"/>
    </source>
</evidence>
<keyword evidence="2" id="KW-0496">Mitochondrion</keyword>
<evidence type="ECO:0000313" key="2">
    <source>
        <dbReference type="EMBL" id="KUM45778.1"/>
    </source>
</evidence>
<keyword evidence="1" id="KW-1133">Transmembrane helix</keyword>
<accession>A0A101LV92</accession>
<feature type="transmembrane region" description="Helical" evidence="1">
    <location>
        <begin position="6"/>
        <end position="25"/>
    </location>
</feature>
<comment type="caution">
    <text evidence="2">The sequence shown here is derived from an EMBL/GenBank/DDBJ whole genome shotgun (WGS) entry which is preliminary data.</text>
</comment>
<proteinExistence type="predicted"/>
<organism evidence="2">
    <name type="scientific">Picea glauca</name>
    <name type="common">White spruce</name>
    <name type="synonym">Pinus glauca</name>
    <dbReference type="NCBI Taxonomy" id="3330"/>
    <lineage>
        <taxon>Eukaryota</taxon>
        <taxon>Viridiplantae</taxon>
        <taxon>Streptophyta</taxon>
        <taxon>Embryophyta</taxon>
        <taxon>Tracheophyta</taxon>
        <taxon>Spermatophyta</taxon>
        <taxon>Pinopsida</taxon>
        <taxon>Pinidae</taxon>
        <taxon>Conifers I</taxon>
        <taxon>Pinales</taxon>
        <taxon>Pinaceae</taxon>
        <taxon>Picea</taxon>
    </lineage>
</organism>
<reference evidence="2" key="1">
    <citation type="journal article" date="2015" name="Genome Biol. Evol.">
        <title>Organellar Genomes of White Spruce (Picea glauca): Assembly and Annotation.</title>
        <authorList>
            <person name="Jackman S.D."/>
            <person name="Warren R.L."/>
            <person name="Gibb E.A."/>
            <person name="Vandervalk B.P."/>
            <person name="Mohamadi H."/>
            <person name="Chu J."/>
            <person name="Raymond A."/>
            <person name="Pleasance S."/>
            <person name="Coope R."/>
            <person name="Wildung M.R."/>
            <person name="Ritland C.E."/>
            <person name="Bousquet J."/>
            <person name="Jones S.J."/>
            <person name="Bohlmann J."/>
            <person name="Birol I."/>
        </authorList>
    </citation>
    <scope>NUCLEOTIDE SEQUENCE [LARGE SCALE GENOMIC DNA]</scope>
    <source>
        <tissue evidence="2">Flushing bud</tissue>
    </source>
</reference>
<feature type="transmembrane region" description="Helical" evidence="1">
    <location>
        <begin position="59"/>
        <end position="77"/>
    </location>
</feature>
<geneLocation type="mitochondrion" evidence="2"/>
<gene>
    <name evidence="2" type="ORF">ABT39_MTgene2344</name>
</gene>
<sequence>MVPRENVILILWIYILILRISKSFLLTIVVHWFGFSTIGIWLLVCLPFGGYGGWLLVHPVWRCLCLFLGPVQIWLFLN</sequence>
<keyword evidence="1" id="KW-0812">Transmembrane</keyword>
<keyword evidence="1" id="KW-0472">Membrane</keyword>
<protein>
    <submittedName>
        <fullName evidence="2">Uncharacterized protein</fullName>
    </submittedName>
</protein>
<dbReference type="AlphaFoldDB" id="A0A101LV92"/>